<evidence type="ECO:0000259" key="10">
    <source>
        <dbReference type="PROSITE" id="PS50157"/>
    </source>
</evidence>
<feature type="domain" description="C2H2-type" evidence="10">
    <location>
        <begin position="240"/>
        <end position="267"/>
    </location>
</feature>
<dbReference type="InterPro" id="IPR013087">
    <property type="entry name" value="Znf_C2H2_type"/>
</dbReference>
<dbReference type="PANTHER" id="PTHR23235:SF120">
    <property type="entry name" value="KRUPPEL-LIKE FACTOR 15"/>
    <property type="match status" value="1"/>
</dbReference>
<proteinExistence type="inferred from homology"/>
<comment type="subcellular location">
    <subcellularLocation>
        <location evidence="1">Nucleus</location>
    </subcellularLocation>
</comment>
<evidence type="ECO:0000313" key="12">
    <source>
        <dbReference type="Proteomes" id="UP000516260"/>
    </source>
</evidence>
<comment type="caution">
    <text evidence="11">The sequence shown here is derived from an EMBL/GenBank/DDBJ whole genome shotgun (WGS) entry which is preliminary data.</text>
</comment>
<evidence type="ECO:0000313" key="11">
    <source>
        <dbReference type="EMBL" id="TNN03884.1"/>
    </source>
</evidence>
<dbReference type="PANTHER" id="PTHR23235">
    <property type="entry name" value="KRUEPPEL-LIKE TRANSCRIPTION FACTOR"/>
    <property type="match status" value="1"/>
</dbReference>
<evidence type="ECO:0000256" key="8">
    <source>
        <dbReference type="PROSITE-ProRule" id="PRU00042"/>
    </source>
</evidence>
<keyword evidence="3" id="KW-0479">Metal-binding</keyword>
<dbReference type="GO" id="GO:0005634">
    <property type="term" value="C:nucleus"/>
    <property type="evidence" value="ECO:0007669"/>
    <property type="project" value="UniProtKB-SubCell"/>
</dbReference>
<dbReference type="Gene3D" id="3.30.160.60">
    <property type="entry name" value="Classic Zinc Finger"/>
    <property type="match status" value="3"/>
</dbReference>
<dbReference type="FunFam" id="3.30.160.60:FF:000557">
    <property type="entry name" value="zinc finger and SCAN domain-containing protein 29"/>
    <property type="match status" value="1"/>
</dbReference>
<accession>A0A4Z2CIG0</accession>
<dbReference type="FunFam" id="3.30.160.60:FF:001158">
    <property type="entry name" value="zinc finger protein 22"/>
    <property type="match status" value="1"/>
</dbReference>
<dbReference type="SMART" id="SM00355">
    <property type="entry name" value="ZnF_C2H2"/>
    <property type="match status" value="3"/>
</dbReference>
<feature type="compositionally biased region" description="Polar residues" evidence="9">
    <location>
        <begin position="82"/>
        <end position="91"/>
    </location>
</feature>
<evidence type="ECO:0000256" key="2">
    <source>
        <dbReference type="ARBA" id="ARBA00006991"/>
    </source>
</evidence>
<feature type="domain" description="C2H2-type" evidence="10">
    <location>
        <begin position="268"/>
        <end position="295"/>
    </location>
</feature>
<keyword evidence="7" id="KW-0539">Nucleus</keyword>
<dbReference type="SUPFAM" id="SSF57667">
    <property type="entry name" value="beta-beta-alpha zinc fingers"/>
    <property type="match status" value="2"/>
</dbReference>
<evidence type="ECO:0000256" key="3">
    <source>
        <dbReference type="ARBA" id="ARBA00022723"/>
    </source>
</evidence>
<evidence type="ECO:0000256" key="6">
    <source>
        <dbReference type="ARBA" id="ARBA00022833"/>
    </source>
</evidence>
<dbReference type="GO" id="GO:0008270">
    <property type="term" value="F:zinc ion binding"/>
    <property type="evidence" value="ECO:0007669"/>
    <property type="project" value="UniProtKB-KW"/>
</dbReference>
<feature type="domain" description="C2H2-type" evidence="10">
    <location>
        <begin position="296"/>
        <end position="319"/>
    </location>
</feature>
<dbReference type="PROSITE" id="PS50157">
    <property type="entry name" value="ZINC_FINGER_C2H2_2"/>
    <property type="match status" value="3"/>
</dbReference>
<evidence type="ECO:0000256" key="1">
    <source>
        <dbReference type="ARBA" id="ARBA00004123"/>
    </source>
</evidence>
<feature type="region of interest" description="Disordered" evidence="9">
    <location>
        <begin position="82"/>
        <end position="124"/>
    </location>
</feature>
<keyword evidence="5 8" id="KW-0863">Zinc-finger</keyword>
<dbReference type="GO" id="GO:0000981">
    <property type="term" value="F:DNA-binding transcription factor activity, RNA polymerase II-specific"/>
    <property type="evidence" value="ECO:0007669"/>
    <property type="project" value="TreeGrafter"/>
</dbReference>
<protein>
    <recommendedName>
        <fullName evidence="10">C2H2-type domain-containing protein</fullName>
    </recommendedName>
</protein>
<evidence type="ECO:0000256" key="7">
    <source>
        <dbReference type="ARBA" id="ARBA00023242"/>
    </source>
</evidence>
<dbReference type="InterPro" id="IPR036236">
    <property type="entry name" value="Znf_C2H2_sf"/>
</dbReference>
<evidence type="ECO:0000256" key="5">
    <source>
        <dbReference type="ARBA" id="ARBA00022771"/>
    </source>
</evidence>
<reference evidence="11 12" key="1">
    <citation type="submission" date="2019-04" db="EMBL/GenBank/DDBJ databases">
        <title>The sequence and de novo assembly of Takifugu bimaculatus genome using PacBio and Hi-C technologies.</title>
        <authorList>
            <person name="Xu P."/>
            <person name="Liu B."/>
            <person name="Zhou Z."/>
        </authorList>
    </citation>
    <scope>NUCLEOTIDE SEQUENCE [LARGE SCALE GENOMIC DNA]</scope>
    <source>
        <strain evidence="11">TB-2018</strain>
        <tissue evidence="11">Muscle</tissue>
    </source>
</reference>
<gene>
    <name evidence="11" type="ORF">fugu_000913</name>
</gene>
<keyword evidence="4" id="KW-0677">Repeat</keyword>
<sequence>MFDPYLTIHQRGKPHKLLVMMTKIERLNIRVEKLLFKAVNEVLEVVKETVTEFQEKTVRTQRENLSLKKRLQELQERCKSPINASEAYTESHQYEEKPKEEDDSSALDSTVDRETSLSSPYLSSQTTTGLYLGSDRLFSPRTFKAEAENGLSALLSGSSEHKKIKVELTSQEDNPHPSDCVYAAGLNVASFNRSGPGIEFDSNTVSTMSMLAPQTLGCSKTVGAEKHHRAQTKANALKQYCCSHCGRTFRHAGDYKKHNRVHTGEKPYRCSVCGKTFSQSGYLTVHLRYHTGEKPFGCIVCGKRFSHSSNMKKHQQTHL</sequence>
<keyword evidence="12" id="KW-1185">Reference proteome</keyword>
<dbReference type="PROSITE" id="PS00028">
    <property type="entry name" value="ZINC_FINGER_C2H2_1"/>
    <property type="match status" value="3"/>
</dbReference>
<comment type="similarity">
    <text evidence="2">Belongs to the krueppel C2H2-type zinc-finger protein family.</text>
</comment>
<evidence type="ECO:0000256" key="4">
    <source>
        <dbReference type="ARBA" id="ARBA00022737"/>
    </source>
</evidence>
<dbReference type="Pfam" id="PF00096">
    <property type="entry name" value="zf-C2H2"/>
    <property type="match status" value="2"/>
</dbReference>
<dbReference type="EMBL" id="SWLE01000001">
    <property type="protein sequence ID" value="TNN03884.1"/>
    <property type="molecule type" value="Genomic_DNA"/>
</dbReference>
<dbReference type="GO" id="GO:0000978">
    <property type="term" value="F:RNA polymerase II cis-regulatory region sequence-specific DNA binding"/>
    <property type="evidence" value="ECO:0007669"/>
    <property type="project" value="TreeGrafter"/>
</dbReference>
<organism evidence="11 12">
    <name type="scientific">Takifugu bimaculatus</name>
    <dbReference type="NCBI Taxonomy" id="433685"/>
    <lineage>
        <taxon>Eukaryota</taxon>
        <taxon>Metazoa</taxon>
        <taxon>Chordata</taxon>
        <taxon>Craniata</taxon>
        <taxon>Vertebrata</taxon>
        <taxon>Euteleostomi</taxon>
        <taxon>Actinopterygii</taxon>
        <taxon>Neopterygii</taxon>
        <taxon>Teleostei</taxon>
        <taxon>Neoteleostei</taxon>
        <taxon>Acanthomorphata</taxon>
        <taxon>Eupercaria</taxon>
        <taxon>Tetraodontiformes</taxon>
        <taxon>Tetradontoidea</taxon>
        <taxon>Tetraodontidae</taxon>
        <taxon>Takifugu</taxon>
    </lineage>
</organism>
<dbReference type="Proteomes" id="UP000516260">
    <property type="component" value="Chromosome 1"/>
</dbReference>
<keyword evidence="6" id="KW-0862">Zinc</keyword>
<dbReference type="AlphaFoldDB" id="A0A4Z2CIG0"/>
<evidence type="ECO:0000256" key="9">
    <source>
        <dbReference type="SAM" id="MobiDB-lite"/>
    </source>
</evidence>
<name>A0A4Z2CIG0_9TELE</name>